<dbReference type="CDD" id="cd09272">
    <property type="entry name" value="RNase_HI_RT_Ty1"/>
    <property type="match status" value="1"/>
</dbReference>
<name>A0A0B2QDT3_GLYSO</name>
<accession>A0A0B2QDT3</accession>
<evidence type="ECO:0000313" key="1">
    <source>
        <dbReference type="EMBL" id="KHN18169.1"/>
    </source>
</evidence>
<organism evidence="1">
    <name type="scientific">Glycine soja</name>
    <name type="common">Wild soybean</name>
    <dbReference type="NCBI Taxonomy" id="3848"/>
    <lineage>
        <taxon>Eukaryota</taxon>
        <taxon>Viridiplantae</taxon>
        <taxon>Streptophyta</taxon>
        <taxon>Embryophyta</taxon>
        <taxon>Tracheophyta</taxon>
        <taxon>Spermatophyta</taxon>
        <taxon>Magnoliopsida</taxon>
        <taxon>eudicotyledons</taxon>
        <taxon>Gunneridae</taxon>
        <taxon>Pentapetalae</taxon>
        <taxon>rosids</taxon>
        <taxon>fabids</taxon>
        <taxon>Fabales</taxon>
        <taxon>Fabaceae</taxon>
        <taxon>Papilionoideae</taxon>
        <taxon>50 kb inversion clade</taxon>
        <taxon>NPAAA clade</taxon>
        <taxon>indigoferoid/millettioid clade</taxon>
        <taxon>Phaseoleae</taxon>
        <taxon>Glycine</taxon>
        <taxon>Glycine subgen. Soja</taxon>
    </lineage>
</organism>
<dbReference type="InterPro" id="IPR043502">
    <property type="entry name" value="DNA/RNA_pol_sf"/>
</dbReference>
<gene>
    <name evidence="1" type="ORF">glysoja_025059</name>
</gene>
<dbReference type="Proteomes" id="UP000053555">
    <property type="component" value="Unassembled WGS sequence"/>
</dbReference>
<sequence>RLIGRLIYITTTRPDIAFVFQHLSQFVNSPTIVHHQATFRIIHYLKHAPGSGLFFPSTNHAKLLAFSDSNWAGCTYTRRYGTGFSVYLGSFLVSWKSKKQATVSHSSIEYEYRALASTTCEIQWLAYLLEDFKVSFTKPALLYCDNKFAMDVAANPMFHERTKHIDIDCHIVREKIVTGLLKLLPISSTLHLAVIYTKALPPASFHTFLSKLGMSNIHSQLAG</sequence>
<protein>
    <submittedName>
        <fullName evidence="1">Copia protein</fullName>
    </submittedName>
</protein>
<reference evidence="1" key="1">
    <citation type="submission" date="2014-07" db="EMBL/GenBank/DDBJ databases">
        <title>Identification of a novel salt tolerance gene in wild soybean by whole-genome sequencing.</title>
        <authorList>
            <person name="Lam H.-M."/>
            <person name="Qi X."/>
            <person name="Li M.-W."/>
            <person name="Liu X."/>
            <person name="Xie M."/>
            <person name="Ni M."/>
            <person name="Xu X."/>
        </authorList>
    </citation>
    <scope>NUCLEOTIDE SEQUENCE [LARGE SCALE GENOMIC DNA]</scope>
    <source>
        <tissue evidence="1">Root</tissue>
    </source>
</reference>
<feature type="non-terminal residue" evidence="1">
    <location>
        <position position="1"/>
    </location>
</feature>
<feature type="non-terminal residue" evidence="1">
    <location>
        <position position="223"/>
    </location>
</feature>
<dbReference type="SUPFAM" id="SSF56672">
    <property type="entry name" value="DNA/RNA polymerases"/>
    <property type="match status" value="1"/>
</dbReference>
<dbReference type="EMBL" id="KN659929">
    <property type="protein sequence ID" value="KHN18169.1"/>
    <property type="molecule type" value="Genomic_DNA"/>
</dbReference>
<dbReference type="PANTHER" id="PTHR11439">
    <property type="entry name" value="GAG-POL-RELATED RETROTRANSPOSON"/>
    <property type="match status" value="1"/>
</dbReference>
<proteinExistence type="predicted"/>
<dbReference type="PANTHER" id="PTHR11439:SF498">
    <property type="entry name" value="DNAK FAMILY PROTEIN"/>
    <property type="match status" value="1"/>
</dbReference>
<dbReference type="AlphaFoldDB" id="A0A0B2QDT3"/>